<feature type="transmembrane region" description="Helical" evidence="1">
    <location>
        <begin position="109"/>
        <end position="126"/>
    </location>
</feature>
<keyword evidence="1" id="KW-0812">Transmembrane</keyword>
<keyword evidence="3" id="KW-1185">Reference proteome</keyword>
<comment type="caution">
    <text evidence="2">The sequence shown here is derived from an EMBL/GenBank/DDBJ whole genome shotgun (WGS) entry which is preliminary data.</text>
</comment>
<accession>A0ABR7J619</accession>
<protein>
    <submittedName>
        <fullName evidence="2">Uncharacterized protein</fullName>
    </submittedName>
</protein>
<dbReference type="EMBL" id="JACRUJ010000001">
    <property type="protein sequence ID" value="MBC5840974.1"/>
    <property type="molecule type" value="Genomic_DNA"/>
</dbReference>
<evidence type="ECO:0000313" key="2">
    <source>
        <dbReference type="EMBL" id="MBC5840974.1"/>
    </source>
</evidence>
<keyword evidence="1" id="KW-1133">Transmembrane helix</keyword>
<proteinExistence type="predicted"/>
<feature type="transmembrane region" description="Helical" evidence="1">
    <location>
        <begin position="12"/>
        <end position="28"/>
    </location>
</feature>
<evidence type="ECO:0000313" key="3">
    <source>
        <dbReference type="Proteomes" id="UP000629963"/>
    </source>
</evidence>
<evidence type="ECO:0000256" key="1">
    <source>
        <dbReference type="SAM" id="Phobius"/>
    </source>
</evidence>
<name>A0ABR7J619_9FLAO</name>
<keyword evidence="1" id="KW-0472">Membrane</keyword>
<dbReference type="RefSeq" id="WP_187009523.1">
    <property type="nucleotide sequence ID" value="NZ_JACRUI010000001.1"/>
</dbReference>
<organism evidence="2 3">
    <name type="scientific">Flavobacterium kayseriense</name>
    <dbReference type="NCBI Taxonomy" id="2764714"/>
    <lineage>
        <taxon>Bacteria</taxon>
        <taxon>Pseudomonadati</taxon>
        <taxon>Bacteroidota</taxon>
        <taxon>Flavobacteriia</taxon>
        <taxon>Flavobacteriales</taxon>
        <taxon>Flavobacteriaceae</taxon>
        <taxon>Flavobacterium</taxon>
    </lineage>
</organism>
<reference evidence="2 3" key="1">
    <citation type="submission" date="2020-08" db="EMBL/GenBank/DDBJ databases">
        <title>Description of novel Flavobacterium F-380 isolate.</title>
        <authorList>
            <person name="Saticioglu I.B."/>
            <person name="Duman M."/>
            <person name="Altun S."/>
        </authorList>
    </citation>
    <scope>NUCLEOTIDE SEQUENCE [LARGE SCALE GENOMIC DNA]</scope>
    <source>
        <strain evidence="2 3">F-380</strain>
    </source>
</reference>
<feature type="transmembrane region" description="Helical" evidence="1">
    <location>
        <begin position="37"/>
        <end position="60"/>
    </location>
</feature>
<sequence>MIGKQKEFYMDIIFILIGMNVSLIFLFDKSKLDSKEWFLKLIILNIILFLIASISLLIGLGQNTAINALFVPLLAQIVYYVLSKLFYLKYERKSVDTYWTIDRSLFIDGWFNSIFWIVSIWLFLLVL</sequence>
<gene>
    <name evidence="2" type="ORF">H8R23_06120</name>
</gene>
<dbReference type="Proteomes" id="UP000629963">
    <property type="component" value="Unassembled WGS sequence"/>
</dbReference>
<feature type="transmembrane region" description="Helical" evidence="1">
    <location>
        <begin position="66"/>
        <end position="88"/>
    </location>
</feature>